<reference evidence="3 4" key="1">
    <citation type="submission" date="2014-05" db="EMBL/GenBank/DDBJ databases">
        <title>De novo Genome Sequence of Spirocheata sp.</title>
        <authorList>
            <person name="Shivani Y."/>
            <person name="Subhash Y."/>
            <person name="Tushar L."/>
            <person name="Sasikala C."/>
            <person name="Ramana C.V."/>
        </authorList>
    </citation>
    <scope>NUCLEOTIDE SEQUENCE [LARGE SCALE GENOMIC DNA]</scope>
    <source>
        <strain evidence="3 4">JC230</strain>
    </source>
</reference>
<name>A0A098QV92_9SPIO</name>
<comment type="caution">
    <text evidence="3">The sequence shown here is derived from an EMBL/GenBank/DDBJ whole genome shotgun (WGS) entry which is preliminary data.</text>
</comment>
<accession>A0A098QV92</accession>
<keyword evidence="1" id="KW-0732">Signal</keyword>
<dbReference type="OrthoDB" id="838117at2"/>
<feature type="signal peptide" evidence="1">
    <location>
        <begin position="1"/>
        <end position="25"/>
    </location>
</feature>
<feature type="domain" description="DUF4168" evidence="2">
    <location>
        <begin position="31"/>
        <end position="143"/>
    </location>
</feature>
<evidence type="ECO:0000313" key="3">
    <source>
        <dbReference type="EMBL" id="KGE71654.1"/>
    </source>
</evidence>
<dbReference type="Proteomes" id="UP000029692">
    <property type="component" value="Unassembled WGS sequence"/>
</dbReference>
<dbReference type="InterPro" id="IPR025433">
    <property type="entry name" value="DUF4168"/>
</dbReference>
<dbReference type="STRING" id="1480694.DC28_10325"/>
<dbReference type="Pfam" id="PF13767">
    <property type="entry name" value="DUF4168"/>
    <property type="match status" value="1"/>
</dbReference>
<organism evidence="3 4">
    <name type="scientific">Spirochaeta lutea</name>
    <dbReference type="NCBI Taxonomy" id="1480694"/>
    <lineage>
        <taxon>Bacteria</taxon>
        <taxon>Pseudomonadati</taxon>
        <taxon>Spirochaetota</taxon>
        <taxon>Spirochaetia</taxon>
        <taxon>Spirochaetales</taxon>
        <taxon>Spirochaetaceae</taxon>
        <taxon>Spirochaeta</taxon>
    </lineage>
</organism>
<evidence type="ECO:0000259" key="2">
    <source>
        <dbReference type="Pfam" id="PF13767"/>
    </source>
</evidence>
<evidence type="ECO:0000256" key="1">
    <source>
        <dbReference type="SAM" id="SignalP"/>
    </source>
</evidence>
<dbReference type="EMBL" id="JNUP01000065">
    <property type="protein sequence ID" value="KGE71654.1"/>
    <property type="molecule type" value="Genomic_DNA"/>
</dbReference>
<dbReference type="RefSeq" id="WP_037548089.1">
    <property type="nucleotide sequence ID" value="NZ_JNUP01000065.1"/>
</dbReference>
<evidence type="ECO:0000313" key="4">
    <source>
        <dbReference type="Proteomes" id="UP000029692"/>
    </source>
</evidence>
<feature type="chain" id="PRO_5001946576" description="DUF4168 domain-containing protein" evidence="1">
    <location>
        <begin position="26"/>
        <end position="149"/>
    </location>
</feature>
<dbReference type="AlphaFoldDB" id="A0A098QV92"/>
<protein>
    <recommendedName>
        <fullName evidence="2">DUF4168 domain-containing protein</fullName>
    </recommendedName>
</protein>
<proteinExistence type="predicted"/>
<sequence length="149" mass="16389">MSKAKTILPVLLVIGAILTAPAAFAQAEEFSQSDLESFVQALTAIQGIQQDMQGEINEVVENGDMDTDQFYQIHNQISQGTPTDNIPEDQLRIYQEVLNEVTAVEGEAQEKMVEAVEDQGISVDDYNTIITQAQSDPNLMAEIQQLMEG</sequence>
<keyword evidence="4" id="KW-1185">Reference proteome</keyword>
<gene>
    <name evidence="3" type="ORF">DC28_10325</name>
</gene>